<dbReference type="InterPro" id="IPR013783">
    <property type="entry name" value="Ig-like_fold"/>
</dbReference>
<dbReference type="SMART" id="SM00409">
    <property type="entry name" value="IG"/>
    <property type="match status" value="2"/>
</dbReference>
<evidence type="ECO:0000313" key="2">
    <source>
        <dbReference type="Ensembl" id="ENSNMLP00000035860.1"/>
    </source>
</evidence>
<dbReference type="SUPFAM" id="SSF48726">
    <property type="entry name" value="Immunoglobulin"/>
    <property type="match status" value="2"/>
</dbReference>
<dbReference type="Pfam" id="PF13927">
    <property type="entry name" value="Ig_3"/>
    <property type="match status" value="1"/>
</dbReference>
<dbReference type="Ensembl" id="ENSNMLT00000039949.1">
    <property type="protein sequence ID" value="ENSNMLP00000035860.1"/>
    <property type="gene ID" value="ENSNMLG00000022268.1"/>
</dbReference>
<keyword evidence="3" id="KW-1185">Reference proteome</keyword>
<dbReference type="PANTHER" id="PTHR46484:SF8">
    <property type="entry name" value="B-CELL RECEPTOR CD22-LIKE-RELATED"/>
    <property type="match status" value="1"/>
</dbReference>
<dbReference type="InterPro" id="IPR007110">
    <property type="entry name" value="Ig-like_dom"/>
</dbReference>
<sequence length="422" mass="47858">QSSCSESRIQEDYLELLTLLLPSARPCQHWAVDMPRQVVGLGSSCVLLPCSFTLPPEFEPQLDRSCQAVWKRGSWSRTQVFHSGAAANLLQGNLTGNLQERDCTTVFYNLPPHHYDDYYFRLECETLKFNFYDMLWMNVPFPPLVTPDALPKPTVSPFRLEVEEGSQVTLNCSAAAPCPSEAPVLDWSPGTLMSSVMSFSASHLHNGATVSCSALYRRAAVDTELLYETSLTLRVLFPPKNTSVQVDPPGVVLEGSSVSLLCESRSNPAVTHYSWFRDGQERTEVRGAILVWEVANHNHSGAYHCEAWNQLGQDKSDTFQLDVQCEYMTLDVEKDNFRLKSLDSLSILYICMLLVNRSLQRRYCQIKHVFVTVQLYFLPHVRIPSIFCMCWRFDHISVGIFSFIRDTASVSYESIICEAFRM</sequence>
<evidence type="ECO:0000259" key="1">
    <source>
        <dbReference type="PROSITE" id="PS50835"/>
    </source>
</evidence>
<feature type="domain" description="Ig-like" evidence="1">
    <location>
        <begin position="151"/>
        <end position="232"/>
    </location>
</feature>
<dbReference type="Proteomes" id="UP000694523">
    <property type="component" value="Unplaced"/>
</dbReference>
<dbReference type="InterPro" id="IPR003599">
    <property type="entry name" value="Ig_sub"/>
</dbReference>
<dbReference type="Gene3D" id="2.60.40.10">
    <property type="entry name" value="Immunoglobulins"/>
    <property type="match status" value="3"/>
</dbReference>
<reference evidence="2" key="1">
    <citation type="submission" date="2025-08" db="UniProtKB">
        <authorList>
            <consortium name="Ensembl"/>
        </authorList>
    </citation>
    <scope>IDENTIFICATION</scope>
</reference>
<dbReference type="PROSITE" id="PS50835">
    <property type="entry name" value="IG_LIKE"/>
    <property type="match status" value="2"/>
</dbReference>
<evidence type="ECO:0000313" key="3">
    <source>
        <dbReference type="Proteomes" id="UP000694523"/>
    </source>
</evidence>
<organism evidence="2 3">
    <name type="scientific">Neogobius melanostomus</name>
    <name type="common">round goby</name>
    <dbReference type="NCBI Taxonomy" id="47308"/>
    <lineage>
        <taxon>Eukaryota</taxon>
        <taxon>Metazoa</taxon>
        <taxon>Chordata</taxon>
        <taxon>Craniata</taxon>
        <taxon>Vertebrata</taxon>
        <taxon>Euteleostomi</taxon>
        <taxon>Actinopterygii</taxon>
        <taxon>Neopterygii</taxon>
        <taxon>Teleostei</taxon>
        <taxon>Neoteleostei</taxon>
        <taxon>Acanthomorphata</taxon>
        <taxon>Gobiaria</taxon>
        <taxon>Gobiiformes</taxon>
        <taxon>Gobioidei</taxon>
        <taxon>Gobiidae</taxon>
        <taxon>Benthophilinae</taxon>
        <taxon>Neogobiini</taxon>
        <taxon>Neogobius</taxon>
    </lineage>
</organism>
<reference evidence="2" key="2">
    <citation type="submission" date="2025-09" db="UniProtKB">
        <authorList>
            <consortium name="Ensembl"/>
        </authorList>
    </citation>
    <scope>IDENTIFICATION</scope>
</reference>
<feature type="domain" description="Ig-like" evidence="1">
    <location>
        <begin position="239"/>
        <end position="324"/>
    </location>
</feature>
<name>A0A8C6WW41_9GOBI</name>
<proteinExistence type="predicted"/>
<dbReference type="InterPro" id="IPR036179">
    <property type="entry name" value="Ig-like_dom_sf"/>
</dbReference>
<dbReference type="AlphaFoldDB" id="A0A8C6WW41"/>
<protein>
    <recommendedName>
        <fullName evidence="1">Ig-like domain-containing protein</fullName>
    </recommendedName>
</protein>
<accession>A0A8C6WW41</accession>
<dbReference type="PANTHER" id="PTHR46484">
    <property type="entry name" value="SI:CH211-171H4.5-RELATED"/>
    <property type="match status" value="1"/>
</dbReference>